<proteinExistence type="predicted"/>
<reference evidence="2 3" key="1">
    <citation type="journal article" date="2019" name="Nat. Med.">
        <title>A library of human gut bacterial isolates paired with longitudinal multiomics data enables mechanistic microbiome research.</title>
        <authorList>
            <person name="Poyet M."/>
            <person name="Groussin M."/>
            <person name="Gibbons S.M."/>
            <person name="Avila-Pacheco J."/>
            <person name="Jiang X."/>
            <person name="Kearney S.M."/>
            <person name="Perrotta A.R."/>
            <person name="Berdy B."/>
            <person name="Zhao S."/>
            <person name="Lieberman T.D."/>
            <person name="Swanson P.K."/>
            <person name="Smith M."/>
            <person name="Roesemann S."/>
            <person name="Alexander J.E."/>
            <person name="Rich S.A."/>
            <person name="Livny J."/>
            <person name="Vlamakis H."/>
            <person name="Clish C."/>
            <person name="Bullock K."/>
            <person name="Deik A."/>
            <person name="Scott J."/>
            <person name="Pierce K.A."/>
            <person name="Xavier R.J."/>
            <person name="Alm E.J."/>
        </authorList>
    </citation>
    <scope>NUCLEOTIDE SEQUENCE [LARGE SCALE GENOMIC DNA]</scope>
    <source>
        <strain evidence="2 3">BIOML-A2</strain>
    </source>
</reference>
<accession>A0A844LJZ7</accession>
<feature type="compositionally biased region" description="Basic residues" evidence="1">
    <location>
        <begin position="89"/>
        <end position="99"/>
    </location>
</feature>
<dbReference type="RefSeq" id="WP_151877622.1">
    <property type="nucleotide sequence ID" value="NZ_WNCB01000026.1"/>
</dbReference>
<organism evidence="2 3">
    <name type="scientific">Parasutterella excrementihominis</name>
    <dbReference type="NCBI Taxonomy" id="487175"/>
    <lineage>
        <taxon>Bacteria</taxon>
        <taxon>Pseudomonadati</taxon>
        <taxon>Pseudomonadota</taxon>
        <taxon>Betaproteobacteria</taxon>
        <taxon>Burkholderiales</taxon>
        <taxon>Sutterellaceae</taxon>
        <taxon>Parasutterella</taxon>
    </lineage>
</organism>
<comment type="caution">
    <text evidence="2">The sequence shown here is derived from an EMBL/GenBank/DDBJ whole genome shotgun (WGS) entry which is preliminary data.</text>
</comment>
<dbReference type="AlphaFoldDB" id="A0A844LJZ7"/>
<feature type="region of interest" description="Disordered" evidence="1">
    <location>
        <begin position="1"/>
        <end position="141"/>
    </location>
</feature>
<dbReference type="Proteomes" id="UP000462362">
    <property type="component" value="Unassembled WGS sequence"/>
</dbReference>
<dbReference type="InterPro" id="IPR009636">
    <property type="entry name" value="SCAF"/>
</dbReference>
<feature type="compositionally biased region" description="Acidic residues" evidence="1">
    <location>
        <begin position="34"/>
        <end position="67"/>
    </location>
</feature>
<gene>
    <name evidence="2" type="ORF">GMD42_12060</name>
</gene>
<evidence type="ECO:0000313" key="3">
    <source>
        <dbReference type="Proteomes" id="UP000462362"/>
    </source>
</evidence>
<sequence length="244" mass="26560">MGKMHDWITTGERPLPFFLSPFAKGASGGKSRDDDEDDEDSDDDSDDEDDDDEDDEDDDDEFADLSEAEIRAELKKATERLTKAGGSVKSKRASIRKLKRELEDARKPKPAGKSKGDDEAPDLDAIRDAAKAEAKAEADTRIKRSEAKAALVAAGVSREVAADLIGFVKLDDLDLDDDGEVEGLDDEIERIQKKYPTFFAKHAGRRRRESVAGGADRGGEGARPKKPLTASERQAALLTGGGRR</sequence>
<feature type="region of interest" description="Disordered" evidence="1">
    <location>
        <begin position="202"/>
        <end position="244"/>
    </location>
</feature>
<name>A0A844LJZ7_9BURK</name>
<protein>
    <recommendedName>
        <fullName evidence="4">Scaffolding protein</fullName>
    </recommendedName>
</protein>
<dbReference type="Pfam" id="PF06810">
    <property type="entry name" value="Phage_scaffold"/>
    <property type="match status" value="1"/>
</dbReference>
<evidence type="ECO:0000313" key="2">
    <source>
        <dbReference type="EMBL" id="MTU44322.1"/>
    </source>
</evidence>
<feature type="compositionally biased region" description="Basic and acidic residues" evidence="1">
    <location>
        <begin position="68"/>
        <end position="82"/>
    </location>
</feature>
<feature type="compositionally biased region" description="Basic and acidic residues" evidence="1">
    <location>
        <begin position="114"/>
        <end position="141"/>
    </location>
</feature>
<evidence type="ECO:0000256" key="1">
    <source>
        <dbReference type="SAM" id="MobiDB-lite"/>
    </source>
</evidence>
<evidence type="ECO:0008006" key="4">
    <source>
        <dbReference type="Google" id="ProtNLM"/>
    </source>
</evidence>
<dbReference type="EMBL" id="WNCL01000061">
    <property type="protein sequence ID" value="MTU44322.1"/>
    <property type="molecule type" value="Genomic_DNA"/>
</dbReference>